<reference evidence="1 2" key="1">
    <citation type="submission" date="2019-01" db="EMBL/GenBank/DDBJ databases">
        <title>Sequencing of cultivated peanut Arachis hypogaea provides insights into genome evolution and oil improvement.</title>
        <authorList>
            <person name="Chen X."/>
        </authorList>
    </citation>
    <scope>NUCLEOTIDE SEQUENCE [LARGE SCALE GENOMIC DNA]</scope>
    <source>
        <strain evidence="2">cv. Fuhuasheng</strain>
        <tissue evidence="1">Leaves</tissue>
    </source>
</reference>
<comment type="caution">
    <text evidence="1">The sequence shown here is derived from an EMBL/GenBank/DDBJ whole genome shotgun (WGS) entry which is preliminary data.</text>
</comment>
<name>A0A445CXJ8_ARAHY</name>
<organism evidence="1 2">
    <name type="scientific">Arachis hypogaea</name>
    <name type="common">Peanut</name>
    <dbReference type="NCBI Taxonomy" id="3818"/>
    <lineage>
        <taxon>Eukaryota</taxon>
        <taxon>Viridiplantae</taxon>
        <taxon>Streptophyta</taxon>
        <taxon>Embryophyta</taxon>
        <taxon>Tracheophyta</taxon>
        <taxon>Spermatophyta</taxon>
        <taxon>Magnoliopsida</taxon>
        <taxon>eudicotyledons</taxon>
        <taxon>Gunneridae</taxon>
        <taxon>Pentapetalae</taxon>
        <taxon>rosids</taxon>
        <taxon>fabids</taxon>
        <taxon>Fabales</taxon>
        <taxon>Fabaceae</taxon>
        <taxon>Papilionoideae</taxon>
        <taxon>50 kb inversion clade</taxon>
        <taxon>dalbergioids sensu lato</taxon>
        <taxon>Dalbergieae</taxon>
        <taxon>Pterocarpus clade</taxon>
        <taxon>Arachis</taxon>
    </lineage>
</organism>
<evidence type="ECO:0000313" key="2">
    <source>
        <dbReference type="Proteomes" id="UP000289738"/>
    </source>
</evidence>
<gene>
    <name evidence="1" type="ORF">Ahy_A06g030832</name>
</gene>
<proteinExistence type="predicted"/>
<keyword evidence="2" id="KW-1185">Reference proteome</keyword>
<dbReference type="AlphaFoldDB" id="A0A445CXJ8"/>
<sequence>MQPTILSSLRIPTTATTHHPTSELELIAEPFSPFSICRPLCPSSLCRCGSRRFAAPRGGSLTLRCSSPWVVAASRILAVGPRRFSPPRRFSFSPPRWRRFCFYAPHRVSPSLLIRRGFSSSRGVSQSKRLTFVVSERKKPESITSDSASRHHGHPALFRITGSISGCGMSRSREITNRTCAPVVWWKITYHELFPSWDQTNISRRGPFILMEREREEMPGRALGRERVTRENENLGHQRPGGRGFLELKRKIIM</sequence>
<dbReference type="EMBL" id="SDMP01000006">
    <property type="protein sequence ID" value="RYR55648.1"/>
    <property type="molecule type" value="Genomic_DNA"/>
</dbReference>
<dbReference type="Proteomes" id="UP000289738">
    <property type="component" value="Chromosome A06"/>
</dbReference>
<protein>
    <submittedName>
        <fullName evidence="1">Uncharacterized protein</fullName>
    </submittedName>
</protein>
<accession>A0A445CXJ8</accession>
<evidence type="ECO:0000313" key="1">
    <source>
        <dbReference type="EMBL" id="RYR55648.1"/>
    </source>
</evidence>